<dbReference type="GO" id="GO:0044804">
    <property type="term" value="P:nucleophagy"/>
    <property type="evidence" value="ECO:0007669"/>
    <property type="project" value="TreeGrafter"/>
</dbReference>
<comment type="caution">
    <text evidence="8">The sequence shown here is derived from an EMBL/GenBank/DDBJ whole genome shotgun (WGS) entry which is preliminary data.</text>
</comment>
<dbReference type="AlphaFoldDB" id="A0AAD9UMV9"/>
<evidence type="ECO:0000256" key="7">
    <source>
        <dbReference type="ARBA" id="ARBA00023006"/>
    </source>
</evidence>
<dbReference type="Proteomes" id="UP001214638">
    <property type="component" value="Unassembled WGS sequence"/>
</dbReference>
<dbReference type="GO" id="GO:0000422">
    <property type="term" value="P:autophagy of mitochondrion"/>
    <property type="evidence" value="ECO:0007669"/>
    <property type="project" value="TreeGrafter"/>
</dbReference>
<dbReference type="GO" id="GO:0061723">
    <property type="term" value="P:glycophagy"/>
    <property type="evidence" value="ECO:0007669"/>
    <property type="project" value="TreeGrafter"/>
</dbReference>
<dbReference type="PANTHER" id="PTHR12866">
    <property type="entry name" value="UBIQUITIN-LIKE-CONJUGATING ENZYME ATG3"/>
    <property type="match status" value="1"/>
</dbReference>
<keyword evidence="5" id="KW-0833">Ubl conjugation pathway</keyword>
<keyword evidence="9" id="KW-1185">Reference proteome</keyword>
<evidence type="ECO:0000256" key="1">
    <source>
        <dbReference type="ARBA" id="ARBA00004496"/>
    </source>
</evidence>
<keyword evidence="6" id="KW-0653">Protein transport</keyword>
<evidence type="ECO:0000256" key="5">
    <source>
        <dbReference type="ARBA" id="ARBA00022786"/>
    </source>
</evidence>
<comment type="subcellular location">
    <subcellularLocation>
        <location evidence="1">Cytoplasm</location>
    </subcellularLocation>
</comment>
<evidence type="ECO:0000256" key="6">
    <source>
        <dbReference type="ARBA" id="ARBA00022927"/>
    </source>
</evidence>
<dbReference type="KEGG" id="bdw:94337698"/>
<evidence type="ECO:0000256" key="4">
    <source>
        <dbReference type="ARBA" id="ARBA00022490"/>
    </source>
</evidence>
<keyword evidence="3" id="KW-0813">Transport</keyword>
<dbReference type="GO" id="GO:0005829">
    <property type="term" value="C:cytosol"/>
    <property type="evidence" value="ECO:0007669"/>
    <property type="project" value="TreeGrafter"/>
</dbReference>
<reference evidence="8" key="1">
    <citation type="journal article" date="2023" name="Nat. Microbiol.">
        <title>Babesia duncani multi-omics identifies virulence factors and drug targets.</title>
        <authorList>
            <person name="Singh P."/>
            <person name="Lonardi S."/>
            <person name="Liang Q."/>
            <person name="Vydyam P."/>
            <person name="Khabirova E."/>
            <person name="Fang T."/>
            <person name="Gihaz S."/>
            <person name="Thekkiniath J."/>
            <person name="Munshi M."/>
            <person name="Abel S."/>
            <person name="Ciampossin L."/>
            <person name="Batugedara G."/>
            <person name="Gupta M."/>
            <person name="Lu X.M."/>
            <person name="Lenz T."/>
            <person name="Chakravarty S."/>
            <person name="Cornillot E."/>
            <person name="Hu Y."/>
            <person name="Ma W."/>
            <person name="Gonzalez L.M."/>
            <person name="Sanchez S."/>
            <person name="Estrada K."/>
            <person name="Sanchez-Flores A."/>
            <person name="Montero E."/>
            <person name="Harb O.S."/>
            <person name="Le Roch K.G."/>
            <person name="Mamoun C.B."/>
        </authorList>
    </citation>
    <scope>NUCLEOTIDE SEQUENCE</scope>
    <source>
        <strain evidence="8">WA1</strain>
    </source>
</reference>
<organism evidence="8 9">
    <name type="scientific">Babesia duncani</name>
    <dbReference type="NCBI Taxonomy" id="323732"/>
    <lineage>
        <taxon>Eukaryota</taxon>
        <taxon>Sar</taxon>
        <taxon>Alveolata</taxon>
        <taxon>Apicomplexa</taxon>
        <taxon>Aconoidasida</taxon>
        <taxon>Piroplasmida</taxon>
        <taxon>Babesiidae</taxon>
        <taxon>Babesia</taxon>
    </lineage>
</organism>
<dbReference type="GO" id="GO:0015031">
    <property type="term" value="P:protein transport"/>
    <property type="evidence" value="ECO:0007669"/>
    <property type="project" value="UniProtKB-KW"/>
</dbReference>
<accession>A0AAD9UMV9</accession>
<keyword evidence="7" id="KW-0072">Autophagy</keyword>
<dbReference type="GO" id="GO:0019776">
    <property type="term" value="F:Atg8-family ligase activity"/>
    <property type="evidence" value="ECO:0007669"/>
    <property type="project" value="TreeGrafter"/>
</dbReference>
<dbReference type="EMBL" id="JALLKP010000005">
    <property type="protein sequence ID" value="KAK2195101.1"/>
    <property type="molecule type" value="Genomic_DNA"/>
</dbReference>
<sequence length="156" mass="18699">MVDYFPQDKQYLLCTGIKCIPVPNTKLIPLENDWHTFDYHKENEKTREKSDNQDPAELPHAYYRTYDASVTYDRFYETPRIWLQGYNMVGLPLTNYEMLMDVPPFYLGKTITVERHPFTGLPNLTIHPCYQLDAIVKQNKDSENFWWVLKHVLYHY</sequence>
<dbReference type="GO" id="GO:0000045">
    <property type="term" value="P:autophagosome assembly"/>
    <property type="evidence" value="ECO:0007669"/>
    <property type="project" value="TreeGrafter"/>
</dbReference>
<protein>
    <submittedName>
        <fullName evidence="8">Ubiquitin-like-conjugating enzyme Atg3-Atg10</fullName>
    </submittedName>
</protein>
<dbReference type="GO" id="GO:0000407">
    <property type="term" value="C:phagophore assembly site"/>
    <property type="evidence" value="ECO:0007669"/>
    <property type="project" value="TreeGrafter"/>
</dbReference>
<dbReference type="Pfam" id="PF03987">
    <property type="entry name" value="Autophagy_act_C"/>
    <property type="match status" value="1"/>
</dbReference>
<dbReference type="RefSeq" id="XP_067801944.1">
    <property type="nucleotide sequence ID" value="XM_067948413.1"/>
</dbReference>
<name>A0AAD9UMV9_9APIC</name>
<dbReference type="InterPro" id="IPR007135">
    <property type="entry name" value="Atg3/Atg10"/>
</dbReference>
<evidence type="ECO:0000313" key="9">
    <source>
        <dbReference type="Proteomes" id="UP001214638"/>
    </source>
</evidence>
<comment type="similarity">
    <text evidence="2">Belongs to the ATG3 family.</text>
</comment>
<evidence type="ECO:0000256" key="2">
    <source>
        <dbReference type="ARBA" id="ARBA00007683"/>
    </source>
</evidence>
<evidence type="ECO:0000256" key="3">
    <source>
        <dbReference type="ARBA" id="ARBA00022448"/>
    </source>
</evidence>
<dbReference type="PANTHER" id="PTHR12866:SF2">
    <property type="entry name" value="UBIQUITIN-LIKE-CONJUGATING ENZYME ATG3"/>
    <property type="match status" value="1"/>
</dbReference>
<evidence type="ECO:0000313" key="8">
    <source>
        <dbReference type="EMBL" id="KAK2195101.1"/>
    </source>
</evidence>
<gene>
    <name evidence="8" type="ORF">BdWA1_003401</name>
</gene>
<proteinExistence type="inferred from homology"/>
<dbReference type="GeneID" id="94337698"/>
<keyword evidence="4" id="KW-0963">Cytoplasm</keyword>